<feature type="region of interest" description="Disordered" evidence="1">
    <location>
        <begin position="78"/>
        <end position="100"/>
    </location>
</feature>
<proteinExistence type="predicted"/>
<evidence type="ECO:0000313" key="3">
    <source>
        <dbReference type="EMBL" id="TKZ21296.1"/>
    </source>
</evidence>
<dbReference type="Proteomes" id="UP000306575">
    <property type="component" value="Unassembled WGS sequence"/>
</dbReference>
<dbReference type="AlphaFoldDB" id="A0A4U7N7I7"/>
<feature type="signal peptide" evidence="2">
    <location>
        <begin position="1"/>
        <end position="27"/>
    </location>
</feature>
<reference evidence="3 4" key="1">
    <citation type="submission" date="2019-04" db="EMBL/GenBank/DDBJ databases">
        <title>Genome sequence of Pelagicola litoralis CL-ES2.</title>
        <authorList>
            <person name="Cao J."/>
        </authorList>
    </citation>
    <scope>NUCLEOTIDE SEQUENCE [LARGE SCALE GENOMIC DNA]</scope>
    <source>
        <strain evidence="3 4">CL-ES2</strain>
    </source>
</reference>
<sequence>MSKPMKSTFVAGAVLAALALQTQPAQAAKKEKCYGVSKIGANGCAAGPGTTCAGTSTRNYQGDAWKLVEKGTCLSIELPPMADGTPRKPSLEPLKRDRPA</sequence>
<dbReference type="InterPro" id="IPR018740">
    <property type="entry name" value="DUF2282_membr"/>
</dbReference>
<keyword evidence="4" id="KW-1185">Reference proteome</keyword>
<dbReference type="RefSeq" id="WP_138015499.1">
    <property type="nucleotide sequence ID" value="NZ_SULI01000005.1"/>
</dbReference>
<name>A0A4U7N7I7_9RHOB</name>
<gene>
    <name evidence="3" type="ORF">FAP39_06020</name>
</gene>
<evidence type="ECO:0000256" key="1">
    <source>
        <dbReference type="SAM" id="MobiDB-lite"/>
    </source>
</evidence>
<feature type="compositionally biased region" description="Basic and acidic residues" evidence="1">
    <location>
        <begin position="85"/>
        <end position="100"/>
    </location>
</feature>
<accession>A0A4U7N7I7</accession>
<keyword evidence="2" id="KW-0732">Signal</keyword>
<evidence type="ECO:0000256" key="2">
    <source>
        <dbReference type="SAM" id="SignalP"/>
    </source>
</evidence>
<feature type="chain" id="PRO_5020957426" evidence="2">
    <location>
        <begin position="28"/>
        <end position="100"/>
    </location>
</feature>
<dbReference type="EMBL" id="SULI01000005">
    <property type="protein sequence ID" value="TKZ21296.1"/>
    <property type="molecule type" value="Genomic_DNA"/>
</dbReference>
<evidence type="ECO:0000313" key="4">
    <source>
        <dbReference type="Proteomes" id="UP000306575"/>
    </source>
</evidence>
<dbReference type="Pfam" id="PF10048">
    <property type="entry name" value="DUF2282"/>
    <property type="match status" value="1"/>
</dbReference>
<dbReference type="OrthoDB" id="9808309at2"/>
<protein>
    <submittedName>
        <fullName evidence="3">DUF2282 domain-containing protein</fullName>
    </submittedName>
</protein>
<organism evidence="3 4">
    <name type="scientific">Shimia litoralis</name>
    <dbReference type="NCBI Taxonomy" id="420403"/>
    <lineage>
        <taxon>Bacteria</taxon>
        <taxon>Pseudomonadati</taxon>
        <taxon>Pseudomonadota</taxon>
        <taxon>Alphaproteobacteria</taxon>
        <taxon>Rhodobacterales</taxon>
        <taxon>Roseobacteraceae</taxon>
    </lineage>
</organism>
<comment type="caution">
    <text evidence="3">The sequence shown here is derived from an EMBL/GenBank/DDBJ whole genome shotgun (WGS) entry which is preliminary data.</text>
</comment>